<reference evidence="1" key="1">
    <citation type="submission" date="2021-01" db="EMBL/GenBank/DDBJ databases">
        <title>Diatom-associated Roseobacters Show Island Model of Population Structure.</title>
        <authorList>
            <person name="Qu L."/>
            <person name="Feng X."/>
            <person name="Chen Y."/>
            <person name="Li L."/>
            <person name="Wang X."/>
            <person name="Hu Z."/>
            <person name="Wang H."/>
            <person name="Luo H."/>
        </authorList>
    </citation>
    <scope>NUCLEOTIDE SEQUENCE</scope>
    <source>
        <strain evidence="1">SM26-45</strain>
    </source>
</reference>
<evidence type="ECO:0000313" key="2">
    <source>
        <dbReference type="Proteomes" id="UP000809337"/>
    </source>
</evidence>
<dbReference type="Proteomes" id="UP000809337">
    <property type="component" value="Unassembled WGS sequence"/>
</dbReference>
<sequence length="233" mass="26133">MAVTATTDIASKRPLSGGFYTPAEVTRILRLTTPSLVTNWLSGGAKSKPTLVRQYQNAPDVGFWDLMEVRFVSYFRGKGVSLQHIRKAAAKSRERFETDHPFALSNVKFKTDRKTIFAEIGVEEKSKELEDITNGQLSFYEIVEDFLAKGVEFDPSSGLAKSWTPEPKKYPEIVLNPRLAHGQPSVGSVGIPTKALFLNWKAEGFDFASVADWFETDEEFVRQAVEYELELDG</sequence>
<protein>
    <recommendedName>
        <fullName evidence="3">DUF433 domain-containing protein</fullName>
    </recommendedName>
</protein>
<dbReference type="EMBL" id="JAFBWN010000001">
    <property type="protein sequence ID" value="MBM2352902.1"/>
    <property type="molecule type" value="Genomic_DNA"/>
</dbReference>
<evidence type="ECO:0008006" key="3">
    <source>
        <dbReference type="Google" id="ProtNLM"/>
    </source>
</evidence>
<gene>
    <name evidence="1" type="ORF">JQX14_00015</name>
</gene>
<proteinExistence type="predicted"/>
<dbReference type="AlphaFoldDB" id="A0A9Q2RY70"/>
<organism evidence="1 2">
    <name type="scientific">Pseudosulfitobacter pseudonitzschiae</name>
    <dbReference type="NCBI Taxonomy" id="1402135"/>
    <lineage>
        <taxon>Bacteria</taxon>
        <taxon>Pseudomonadati</taxon>
        <taxon>Pseudomonadota</taxon>
        <taxon>Alphaproteobacteria</taxon>
        <taxon>Rhodobacterales</taxon>
        <taxon>Roseobacteraceae</taxon>
        <taxon>Pseudosulfitobacter</taxon>
    </lineage>
</organism>
<comment type="caution">
    <text evidence="1">The sequence shown here is derived from an EMBL/GenBank/DDBJ whole genome shotgun (WGS) entry which is preliminary data.</text>
</comment>
<dbReference type="RefSeq" id="WP_231032680.1">
    <property type="nucleotide sequence ID" value="NZ_JAJNGX010000001.1"/>
</dbReference>
<name>A0A9Q2RY70_9RHOB</name>
<evidence type="ECO:0000313" key="1">
    <source>
        <dbReference type="EMBL" id="MBM2352902.1"/>
    </source>
</evidence>
<accession>A0A9Q2RY70</accession>